<dbReference type="InterPro" id="IPR025194">
    <property type="entry name" value="RodZ-like_C"/>
</dbReference>
<proteinExistence type="predicted"/>
<evidence type="ECO:0000256" key="2">
    <source>
        <dbReference type="SAM" id="Phobius"/>
    </source>
</evidence>
<dbReference type="Pfam" id="PF13413">
    <property type="entry name" value="HTH_25"/>
    <property type="match status" value="1"/>
</dbReference>
<feature type="transmembrane region" description="Helical" evidence="2">
    <location>
        <begin position="101"/>
        <end position="122"/>
    </location>
</feature>
<evidence type="ECO:0000259" key="3">
    <source>
        <dbReference type="Pfam" id="PF13464"/>
    </source>
</evidence>
<protein>
    <submittedName>
        <fullName evidence="4">Helix-turn-helix domain-containing protein</fullName>
    </submittedName>
</protein>
<keyword evidence="2" id="KW-0472">Membrane</keyword>
<feature type="domain" description="Cytoskeleton protein RodZ-like C-terminal" evidence="3">
    <location>
        <begin position="177"/>
        <end position="243"/>
    </location>
</feature>
<keyword evidence="2" id="KW-1133">Transmembrane helix</keyword>
<dbReference type="InterPro" id="IPR010982">
    <property type="entry name" value="Lambda_DNA-bd_dom_sf"/>
</dbReference>
<accession>A0AA41U4E1</accession>
<dbReference type="Gene3D" id="1.10.260.40">
    <property type="entry name" value="lambda repressor-like DNA-binding domains"/>
    <property type="match status" value="1"/>
</dbReference>
<dbReference type="AlphaFoldDB" id="A0AA41U4E1"/>
<dbReference type="Pfam" id="PF13464">
    <property type="entry name" value="RodZ_C"/>
    <property type="match status" value="1"/>
</dbReference>
<dbReference type="PANTHER" id="PTHR34475:SF1">
    <property type="entry name" value="CYTOSKELETON PROTEIN RODZ"/>
    <property type="match status" value="1"/>
</dbReference>
<feature type="region of interest" description="Disordered" evidence="1">
    <location>
        <begin position="127"/>
        <end position="157"/>
    </location>
</feature>
<dbReference type="EMBL" id="JAKFHA010000039">
    <property type="protein sequence ID" value="MCF2532801.1"/>
    <property type="molecule type" value="Genomic_DNA"/>
</dbReference>
<evidence type="ECO:0000256" key="1">
    <source>
        <dbReference type="SAM" id="MobiDB-lite"/>
    </source>
</evidence>
<keyword evidence="2" id="KW-0812">Transmembrane</keyword>
<comment type="caution">
    <text evidence="4">The sequence shown here is derived from an EMBL/GenBank/DDBJ whole genome shotgun (WGS) entry which is preliminary data.</text>
</comment>
<gene>
    <name evidence="4" type="ORF">LZ495_37090</name>
</gene>
<dbReference type="RefSeq" id="WP_235057576.1">
    <property type="nucleotide sequence ID" value="NZ_JAKFHA010000039.1"/>
</dbReference>
<dbReference type="Proteomes" id="UP001165378">
    <property type="component" value="Unassembled WGS sequence"/>
</dbReference>
<dbReference type="PANTHER" id="PTHR34475">
    <property type="match status" value="1"/>
</dbReference>
<organism evidence="4 5">
    <name type="scientific">Yinghuangia soli</name>
    <dbReference type="NCBI Taxonomy" id="2908204"/>
    <lineage>
        <taxon>Bacteria</taxon>
        <taxon>Bacillati</taxon>
        <taxon>Actinomycetota</taxon>
        <taxon>Actinomycetes</taxon>
        <taxon>Kitasatosporales</taxon>
        <taxon>Streptomycetaceae</taxon>
        <taxon>Yinghuangia</taxon>
    </lineage>
</organism>
<reference evidence="4" key="1">
    <citation type="submission" date="2022-01" db="EMBL/GenBank/DDBJ databases">
        <title>Genome-Based Taxonomic Classification of the Phylum Actinobacteria.</title>
        <authorList>
            <person name="Gao Y."/>
        </authorList>
    </citation>
    <scope>NUCLEOTIDE SEQUENCE</scope>
    <source>
        <strain evidence="4">KLBMP 8922</strain>
    </source>
</reference>
<name>A0AA41U4E1_9ACTN</name>
<dbReference type="InterPro" id="IPR050400">
    <property type="entry name" value="Bact_Cytoskel_RodZ"/>
</dbReference>
<evidence type="ECO:0000313" key="4">
    <source>
        <dbReference type="EMBL" id="MCF2532801.1"/>
    </source>
</evidence>
<evidence type="ECO:0000313" key="5">
    <source>
        <dbReference type="Proteomes" id="UP001165378"/>
    </source>
</evidence>
<dbReference type="GO" id="GO:0003677">
    <property type="term" value="F:DNA binding"/>
    <property type="evidence" value="ECO:0007669"/>
    <property type="project" value="InterPro"/>
</dbReference>
<keyword evidence="5" id="KW-1185">Reference proteome</keyword>
<sequence>MSIGQTLADARTKAGLTVDQVSEVTRIRQPLVEAIEQDDFAGCGGDFYARGHIRTYAKAVGVDAEPLLAEYDQAHGKGPVPSPTVIFEPERVKPDRKLAPNWTAAMAAAIVAVLAFAAFQLVGGSDDDGKTQAGKTSAPPASASATQAAPVPPSSPPVQEVVAQVPVQVKVKVTAVDGKSWVRATDSTGKKVYFEGTLDKGASQEFTDPTELKLVVGNAEAARLVVNGKDIGPASTKNSVVRLAFKPGDPQQG</sequence>
<feature type="compositionally biased region" description="Low complexity" evidence="1">
    <location>
        <begin position="135"/>
        <end position="149"/>
    </location>
</feature>